<evidence type="ECO:0000259" key="3">
    <source>
        <dbReference type="Pfam" id="PF16313"/>
    </source>
</evidence>
<feature type="region of interest" description="Disordered" evidence="1">
    <location>
        <begin position="546"/>
        <end position="570"/>
    </location>
</feature>
<accession>A0ABS3Z5L5</accession>
<dbReference type="PANTHER" id="PTHR38478">
    <property type="entry name" value="PEPTIDASE M1A AND M12B"/>
    <property type="match status" value="1"/>
</dbReference>
<evidence type="ECO:0000256" key="1">
    <source>
        <dbReference type="SAM" id="MobiDB-lite"/>
    </source>
</evidence>
<keyword evidence="6" id="KW-0378">Hydrolase</keyword>
<feature type="chain" id="PRO_5047172406" evidence="2">
    <location>
        <begin position="22"/>
        <end position="830"/>
    </location>
</feature>
<dbReference type="InterPro" id="IPR032534">
    <property type="entry name" value="EcxA_zinc-bd"/>
</dbReference>
<dbReference type="Pfam" id="PF16313">
    <property type="entry name" value="DUF4953"/>
    <property type="match status" value="1"/>
</dbReference>
<keyword evidence="6" id="KW-0482">Metalloprotease</keyword>
<dbReference type="RefSeq" id="WP_209143521.1">
    <property type="nucleotide sequence ID" value="NZ_JAGHKO010000014.1"/>
</dbReference>
<feature type="signal peptide" evidence="2">
    <location>
        <begin position="1"/>
        <end position="21"/>
    </location>
</feature>
<dbReference type="SUPFAM" id="SSF55486">
    <property type="entry name" value="Metalloproteases ('zincins'), catalytic domain"/>
    <property type="match status" value="1"/>
</dbReference>
<organism evidence="6 7">
    <name type="scientific">Niastella soli</name>
    <dbReference type="NCBI Taxonomy" id="2821487"/>
    <lineage>
        <taxon>Bacteria</taxon>
        <taxon>Pseudomonadati</taxon>
        <taxon>Bacteroidota</taxon>
        <taxon>Chitinophagia</taxon>
        <taxon>Chitinophagales</taxon>
        <taxon>Chitinophagaceae</taxon>
        <taxon>Niastella</taxon>
    </lineage>
</organism>
<evidence type="ECO:0000313" key="7">
    <source>
        <dbReference type="Proteomes" id="UP000677244"/>
    </source>
</evidence>
<dbReference type="InterPro" id="IPR034032">
    <property type="entry name" value="Zn_MMP-like_bac"/>
</dbReference>
<feature type="domain" description="DUF5117" evidence="4">
    <location>
        <begin position="93"/>
        <end position="291"/>
    </location>
</feature>
<dbReference type="InterPro" id="IPR033413">
    <property type="entry name" value="DUF5117"/>
</dbReference>
<comment type="caution">
    <text evidence="6">The sequence shown here is derived from an EMBL/GenBank/DDBJ whole genome shotgun (WGS) entry which is preliminary data.</text>
</comment>
<dbReference type="Pfam" id="PF17162">
    <property type="entry name" value="DUF5118"/>
    <property type="match status" value="1"/>
</dbReference>
<evidence type="ECO:0000259" key="5">
    <source>
        <dbReference type="Pfam" id="PF17162"/>
    </source>
</evidence>
<dbReference type="PANTHER" id="PTHR38478:SF1">
    <property type="entry name" value="ZINC DEPENDENT METALLOPROTEASE DOMAIN LIPOPROTEIN"/>
    <property type="match status" value="1"/>
</dbReference>
<feature type="domain" description="DUF5118" evidence="5">
    <location>
        <begin position="35"/>
        <end position="84"/>
    </location>
</feature>
<proteinExistence type="predicted"/>
<dbReference type="Proteomes" id="UP000677244">
    <property type="component" value="Unassembled WGS sequence"/>
</dbReference>
<evidence type="ECO:0000256" key="2">
    <source>
        <dbReference type="SAM" id="SignalP"/>
    </source>
</evidence>
<protein>
    <submittedName>
        <fullName evidence="6">Zinc-dependent metalloprotease</fullName>
    </submittedName>
</protein>
<dbReference type="CDD" id="cd04276">
    <property type="entry name" value="ZnMc_MMP_like_2"/>
    <property type="match status" value="1"/>
</dbReference>
<evidence type="ECO:0000259" key="4">
    <source>
        <dbReference type="Pfam" id="PF17148"/>
    </source>
</evidence>
<keyword evidence="6" id="KW-0645">Protease</keyword>
<gene>
    <name evidence="6" type="ORF">J7I42_30715</name>
</gene>
<dbReference type="Pfam" id="PF17148">
    <property type="entry name" value="DUF5117"/>
    <property type="match status" value="1"/>
</dbReference>
<name>A0ABS3Z5L5_9BACT</name>
<evidence type="ECO:0000313" key="6">
    <source>
        <dbReference type="EMBL" id="MBO9204701.1"/>
    </source>
</evidence>
<dbReference type="GO" id="GO:0008237">
    <property type="term" value="F:metallopeptidase activity"/>
    <property type="evidence" value="ECO:0007669"/>
    <property type="project" value="UniProtKB-KW"/>
</dbReference>
<keyword evidence="2" id="KW-0732">Signal</keyword>
<feature type="domain" description="EcxA zinc-binding" evidence="3">
    <location>
        <begin position="425"/>
        <end position="738"/>
    </location>
</feature>
<sequence length="830" mass="92792">MRVNKLLVSGILMMGLTPVFAQDTAAVKKTETAKIKSYADLINAKTISKSGLFTVHKQEDKYFFEIPDTLLNREILFTTRLVKVPAGSPRFGGELVNSIIVSFEKATDTKLYMRVPTMVAVADSSETISKAVHNASVNPIVMVMDVKARGKENKSSLIEVTDFILKDNSITGFSPEAKKGMYVSASAADRSFIVSVNPCEQNIEIKTVKTFSMGGGVTSGGEGEGGGAASASVGVTMELSTSIMLLPKTPMTPRYADPRVGFYKENYIVFADDQQKVEERNFIVRQRLEPKTEDLERYKRGELVEPATPIVYYVDPATPKQWVPYIIAGVNDWNEAFKAAGFKNAITAKEWTGNDSTMSLEDARYKVIRYFPSEQAFSYAPRVYDPRSGEIVQSYIGWSHNKLQSLHDWYFIQAAATDPRARSVKFSNELMGSLIRAAICREVGTSLGLRPNLAASNAMPTEKLRDKKWVEANGFSASIMDLIHYNYVAQPGDNISPNGLIPQIGEYDKWAIKFGYTYTGINDFEAEKKQVQQWVLTAKGATNSLQYSTELSPNPNDPADPRAQTEDLGNDPVKASEYGLKNLKIVMANLLAWTKEDMDMYDNAAAAYDNVCDWYGMLIRHVYSQLGGVSENLKSVEQAGDVYTLVPKAAQKQAVAFLQKEVFQTPSWLFDASVLNKIRRPVRKEMIQRIQENALYYCTNSTHLYRMTMETMRYGKDKTYTVDELLTDMTAGLWSELRTNPVIITTSRRSMQKAFIDHLFVVLKDAGKKPEPTSTMPDLTNTDIPAVVRMHLEKIAQQCKANLPFCTDAMTLAHLKYVSEKITSILHPKN</sequence>
<dbReference type="InterPro" id="IPR033428">
    <property type="entry name" value="DUF5118"/>
</dbReference>
<reference evidence="6 7" key="1">
    <citation type="submission" date="2021-03" db="EMBL/GenBank/DDBJ databases">
        <title>Assistant Professor.</title>
        <authorList>
            <person name="Huq M.A."/>
        </authorList>
    </citation>
    <scope>NUCLEOTIDE SEQUENCE [LARGE SCALE GENOMIC DNA]</scope>
    <source>
        <strain evidence="6 7">MAH-29</strain>
    </source>
</reference>
<keyword evidence="7" id="KW-1185">Reference proteome</keyword>
<dbReference type="EMBL" id="JAGHKO010000014">
    <property type="protein sequence ID" value="MBO9204701.1"/>
    <property type="molecule type" value="Genomic_DNA"/>
</dbReference>